<protein>
    <submittedName>
        <fullName evidence="3">Uncharacterized protein</fullName>
    </submittedName>
</protein>
<accession>A0A9N9RFF2</accession>
<reference evidence="3" key="1">
    <citation type="submission" date="2021-12" db="EMBL/GenBank/DDBJ databases">
        <authorList>
            <person name="King R."/>
        </authorList>
    </citation>
    <scope>NUCLEOTIDE SEQUENCE</scope>
</reference>
<feature type="signal peptide" evidence="2">
    <location>
        <begin position="1"/>
        <end position="18"/>
    </location>
</feature>
<dbReference type="OrthoDB" id="6917049at2759"/>
<evidence type="ECO:0000313" key="4">
    <source>
        <dbReference type="Proteomes" id="UP001153714"/>
    </source>
</evidence>
<evidence type="ECO:0000313" key="3">
    <source>
        <dbReference type="EMBL" id="CAG9795245.1"/>
    </source>
</evidence>
<proteinExistence type="predicted"/>
<evidence type="ECO:0000256" key="2">
    <source>
        <dbReference type="SAM" id="SignalP"/>
    </source>
</evidence>
<dbReference type="Proteomes" id="UP001153714">
    <property type="component" value="Chromosome 7"/>
</dbReference>
<keyword evidence="4" id="KW-1185">Reference proteome</keyword>
<reference evidence="3" key="2">
    <citation type="submission" date="2022-10" db="EMBL/GenBank/DDBJ databases">
        <authorList>
            <consortium name="ENA_rothamsted_submissions"/>
            <consortium name="culmorum"/>
            <person name="King R."/>
        </authorList>
    </citation>
    <scope>NUCLEOTIDE SEQUENCE</scope>
</reference>
<organism evidence="3 4">
    <name type="scientific">Diatraea saccharalis</name>
    <name type="common">sugarcane borer</name>
    <dbReference type="NCBI Taxonomy" id="40085"/>
    <lineage>
        <taxon>Eukaryota</taxon>
        <taxon>Metazoa</taxon>
        <taxon>Ecdysozoa</taxon>
        <taxon>Arthropoda</taxon>
        <taxon>Hexapoda</taxon>
        <taxon>Insecta</taxon>
        <taxon>Pterygota</taxon>
        <taxon>Neoptera</taxon>
        <taxon>Endopterygota</taxon>
        <taxon>Lepidoptera</taxon>
        <taxon>Glossata</taxon>
        <taxon>Ditrysia</taxon>
        <taxon>Pyraloidea</taxon>
        <taxon>Crambidae</taxon>
        <taxon>Crambinae</taxon>
        <taxon>Diatraea</taxon>
    </lineage>
</organism>
<gene>
    <name evidence="3" type="ORF">DIATSA_LOCUS12532</name>
</gene>
<feature type="coiled-coil region" evidence="1">
    <location>
        <begin position="36"/>
        <end position="100"/>
    </location>
</feature>
<dbReference type="EMBL" id="OU893338">
    <property type="protein sequence ID" value="CAG9795245.1"/>
    <property type="molecule type" value="Genomic_DNA"/>
</dbReference>
<dbReference type="AlphaFoldDB" id="A0A9N9RFF2"/>
<evidence type="ECO:0000256" key="1">
    <source>
        <dbReference type="SAM" id="Coils"/>
    </source>
</evidence>
<name>A0A9N9RFF2_9NEOP</name>
<feature type="chain" id="PRO_5040441649" evidence="2">
    <location>
        <begin position="19"/>
        <end position="259"/>
    </location>
</feature>
<keyword evidence="2" id="KW-0732">Signal</keyword>
<sequence>MRFCLIFLFVIGACTVLASPPEERSLVRQRRQTDILDNTRRLIEDLIANLRSAAEDALEAVKIFESGLLEQAKLVREKFLEDLQRLKERITETIQTVVDKITGSGLAVKECVNSFRDNAAALFNETLTKSMDCADDRIAEISIQVQNLKNYSEEALTFADAALSEMKKCIDDNPGSIFSVGSCLGRVALKTEAKSVVFVTQSAISIGRVNLALTTLPAALEVCVGTHLVSAGLATTKIIFEIGGCSASSVFSNLIGNSV</sequence>
<keyword evidence="1" id="KW-0175">Coiled coil</keyword>